<evidence type="ECO:0000313" key="2">
    <source>
        <dbReference type="EMBL" id="POR38573.1"/>
    </source>
</evidence>
<dbReference type="PANTHER" id="PTHR12303:SF13">
    <property type="match status" value="1"/>
</dbReference>
<dbReference type="InterPro" id="IPR029063">
    <property type="entry name" value="SAM-dependent_MTases_sf"/>
</dbReference>
<dbReference type="Gene3D" id="3.40.50.150">
    <property type="entry name" value="Vaccinia Virus protein VP39"/>
    <property type="match status" value="1"/>
</dbReference>
<feature type="chain" id="PRO_5015757714" evidence="1">
    <location>
        <begin position="25"/>
        <end position="494"/>
    </location>
</feature>
<dbReference type="OrthoDB" id="978at2759"/>
<keyword evidence="1" id="KW-0732">Signal</keyword>
<dbReference type="Proteomes" id="UP000237481">
    <property type="component" value="Unassembled WGS sequence"/>
</dbReference>
<keyword evidence="3" id="KW-1185">Reference proteome</keyword>
<comment type="caution">
    <text evidence="2">The sequence shown here is derived from an EMBL/GenBank/DDBJ whole genome shotgun (WGS) entry which is preliminary data.</text>
</comment>
<dbReference type="AlphaFoldDB" id="A0A2S4L805"/>
<dbReference type="SMART" id="SM01296">
    <property type="entry name" value="N2227"/>
    <property type="match status" value="1"/>
</dbReference>
<dbReference type="InterPro" id="IPR012901">
    <property type="entry name" value="CARME"/>
</dbReference>
<gene>
    <name evidence="2" type="ORF">TPAR_01208</name>
</gene>
<protein>
    <submittedName>
        <fullName evidence="2">N2227-like protein</fullName>
    </submittedName>
</protein>
<feature type="signal peptide" evidence="1">
    <location>
        <begin position="1"/>
        <end position="24"/>
    </location>
</feature>
<reference evidence="2 3" key="1">
    <citation type="submission" date="2018-01" db="EMBL/GenBank/DDBJ databases">
        <title>Harnessing the power of phylogenomics to disentangle the directionality and signatures of interkingdom host jumping in the parasitic fungal genus Tolypocladium.</title>
        <authorList>
            <person name="Quandt C.A."/>
            <person name="Patterson W."/>
            <person name="Spatafora J.W."/>
        </authorList>
    </citation>
    <scope>NUCLEOTIDE SEQUENCE [LARGE SCALE GENOMIC DNA]</scope>
    <source>
        <strain evidence="2 3">NRBC 100945</strain>
    </source>
</reference>
<dbReference type="Pfam" id="PF07942">
    <property type="entry name" value="CARME"/>
    <property type="match status" value="1"/>
</dbReference>
<dbReference type="STRING" id="94208.A0A2S4L805"/>
<organism evidence="2 3">
    <name type="scientific">Tolypocladium paradoxum</name>
    <dbReference type="NCBI Taxonomy" id="94208"/>
    <lineage>
        <taxon>Eukaryota</taxon>
        <taxon>Fungi</taxon>
        <taxon>Dikarya</taxon>
        <taxon>Ascomycota</taxon>
        <taxon>Pezizomycotina</taxon>
        <taxon>Sordariomycetes</taxon>
        <taxon>Hypocreomycetidae</taxon>
        <taxon>Hypocreales</taxon>
        <taxon>Ophiocordycipitaceae</taxon>
        <taxon>Tolypocladium</taxon>
    </lineage>
</organism>
<dbReference type="SUPFAM" id="SSF53335">
    <property type="entry name" value="S-adenosyl-L-methionine-dependent methyltransferases"/>
    <property type="match status" value="1"/>
</dbReference>
<proteinExistence type="predicted"/>
<evidence type="ECO:0000256" key="1">
    <source>
        <dbReference type="SAM" id="SignalP"/>
    </source>
</evidence>
<accession>A0A2S4L805</accession>
<sequence>MKPSMHYPTAWWLIASVWPPLAWGTQTGNVLGTDILQVIYSRTRDCSIRPLRHSLPRRKSANVSAAQPTGSLTELTEVHQVLVTFQQTQTRSRSIRHDYEKTRLLQSFDKRNGGWTANHPRHRLLDALHGFLKYRERQAAELTRLRSLYNNVSKSQKAVCVQTANLSIELQLTISQLLEHHLSYSSKFDDVEQKLVNNQVLCNAIVHNALKFYGVEMEEVQKHVRDTEAAGQRADKISVSQALKHIVRDWTQEGQHERNSTFACMLESLAQLFPERDGDAEPVQILLPGAGLGRLGHDIHQLGGFEVTINEWSMYMNVVYRFLEERARSHGEVFHPFVHAWSHHATDSDMHRELSFPDIDINSQSVLMVEGDFMTAFRDQQGQYDVVLTYFFIDTARNLVGYFDVIKKVLKRGGFWINLGPLLYGTSPFVQLSLQDIIKLTEAMGFQYLDTSERYGHRTFENSTVRGMEAIYGFDKEALTKNSYNAQFWVAKRL</sequence>
<name>A0A2S4L805_9HYPO</name>
<dbReference type="PANTHER" id="PTHR12303">
    <property type="entry name" value="CARNOSINE N-METHYLTRANSFERASE"/>
    <property type="match status" value="1"/>
</dbReference>
<dbReference type="GO" id="GO:0008757">
    <property type="term" value="F:S-adenosylmethionine-dependent methyltransferase activity"/>
    <property type="evidence" value="ECO:0007669"/>
    <property type="project" value="InterPro"/>
</dbReference>
<dbReference type="EMBL" id="PKSG01000126">
    <property type="protein sequence ID" value="POR38573.1"/>
    <property type="molecule type" value="Genomic_DNA"/>
</dbReference>
<evidence type="ECO:0000313" key="3">
    <source>
        <dbReference type="Proteomes" id="UP000237481"/>
    </source>
</evidence>